<dbReference type="GO" id="GO:0008757">
    <property type="term" value="F:S-adenosylmethionine-dependent methyltransferase activity"/>
    <property type="evidence" value="ECO:0007669"/>
    <property type="project" value="InterPro"/>
</dbReference>
<dbReference type="InterPro" id="IPR050508">
    <property type="entry name" value="Methyltransf_Superfamily"/>
</dbReference>
<dbReference type="SMR" id="A0A0G8N3S5"/>
<dbReference type="SUPFAM" id="SSF53335">
    <property type="entry name" value="S-adenosyl-L-methionine-dependent methyltransferases"/>
    <property type="match status" value="1"/>
</dbReference>
<keyword evidence="2" id="KW-0489">Methyltransferase</keyword>
<dbReference type="RefSeq" id="WP_006451160.1">
    <property type="nucleotide sequence ID" value="NZ_CP018728.1"/>
</dbReference>
<dbReference type="GeneID" id="55514887"/>
<dbReference type="Gene3D" id="3.40.50.150">
    <property type="entry name" value="Vaccinia Virus protein VP39"/>
    <property type="match status" value="1"/>
</dbReference>
<evidence type="ECO:0000259" key="1">
    <source>
        <dbReference type="Pfam" id="PF08241"/>
    </source>
</evidence>
<proteinExistence type="predicted"/>
<dbReference type="CDD" id="cd02440">
    <property type="entry name" value="AdoMet_MTases"/>
    <property type="match status" value="1"/>
</dbReference>
<dbReference type="GO" id="GO:0032259">
    <property type="term" value="P:methylation"/>
    <property type="evidence" value="ECO:0007669"/>
    <property type="project" value="UniProtKB-KW"/>
</dbReference>
<organism evidence="2">
    <name type="scientific">Xanthomonas hortorum pv. gardneri</name>
    <dbReference type="NCBI Taxonomy" id="2754056"/>
    <lineage>
        <taxon>Bacteria</taxon>
        <taxon>Pseudomonadati</taxon>
        <taxon>Pseudomonadota</taxon>
        <taxon>Gammaproteobacteria</taxon>
        <taxon>Lysobacterales</taxon>
        <taxon>Lysobacteraceae</taxon>
        <taxon>Xanthomonas</taxon>
    </lineage>
</organism>
<dbReference type="STRING" id="90270.BI317_19400"/>
<dbReference type="EMBL" id="LR828253">
    <property type="protein sequence ID" value="CAD0309237.1"/>
    <property type="molecule type" value="Genomic_DNA"/>
</dbReference>
<keyword evidence="2" id="KW-0808">Transferase</keyword>
<dbReference type="InterPro" id="IPR029063">
    <property type="entry name" value="SAM-dependent_MTases_sf"/>
</dbReference>
<dbReference type="EMBL" id="LR828253">
    <property type="protein sequence ID" value="CAD0309227.1"/>
    <property type="molecule type" value="Genomic_DNA"/>
</dbReference>
<dbReference type="InterPro" id="IPR013216">
    <property type="entry name" value="Methyltransf_11"/>
</dbReference>
<sequence length="261" mass="28295">MNSVANATDAGAQRAHVAAQFGPQAQAYLHSDVHAQGAEFAELRAGLAGHRNGRLLDLGCGAGHVSFQLAPLMAEVVAYDLSADMLNVVAATAAERGLAQVRTAQGVAERLPFESGSLDAVVSRYSAHHWSDLGQALREVRRVLRPGGIAAFIDVVAPGLPLLDTHLQAIELLRDTSHVRDYGVAQWLQMLGDAGLQVQRHQCQRLQLDYQSWVDRMRTPEVLRAAIRALQDAAVDEVRDYFQIAADGSFSTDVLVVWATR</sequence>
<dbReference type="PANTHER" id="PTHR42912:SF93">
    <property type="entry name" value="N6-ADENOSINE-METHYLTRANSFERASE TMT1A"/>
    <property type="match status" value="1"/>
</dbReference>
<feature type="domain" description="Methyltransferase type 11" evidence="1">
    <location>
        <begin position="56"/>
        <end position="152"/>
    </location>
</feature>
<gene>
    <name evidence="2" type="primary">ycgJ</name>
    <name evidence="2" type="ORF">CFBP8129_09360</name>
</gene>
<reference evidence="2" key="1">
    <citation type="submission" date="2020-07" db="EMBL/GenBank/DDBJ databases">
        <authorList>
            <person name="Pothier F. J."/>
        </authorList>
    </citation>
    <scope>NUCLEOTIDE SEQUENCE</scope>
    <source>
        <strain evidence="2">CFBP 8129</strain>
    </source>
</reference>
<accession>A0A0G8N3S5</accession>
<evidence type="ECO:0000313" key="2">
    <source>
        <dbReference type="EMBL" id="CAD0309227.1"/>
    </source>
</evidence>
<dbReference type="OrthoDB" id="529208at2"/>
<name>A0A0G8N3S5_9XANT</name>
<protein>
    <submittedName>
        <fullName evidence="2">Putative methyltransferase YcgJ</fullName>
    </submittedName>
</protein>
<dbReference type="PANTHER" id="PTHR42912">
    <property type="entry name" value="METHYLTRANSFERASE"/>
    <property type="match status" value="1"/>
</dbReference>
<dbReference type="AlphaFoldDB" id="A0A0G8N3S5"/>
<dbReference type="Pfam" id="PF08241">
    <property type="entry name" value="Methyltransf_11"/>
    <property type="match status" value="1"/>
</dbReference>